<protein>
    <submittedName>
        <fullName evidence="2">Uncharacterized protein</fullName>
    </submittedName>
</protein>
<dbReference type="GO" id="GO:0031398">
    <property type="term" value="P:positive regulation of protein ubiquitination"/>
    <property type="evidence" value="ECO:0007669"/>
    <property type="project" value="TreeGrafter"/>
</dbReference>
<dbReference type="GO" id="GO:0043027">
    <property type="term" value="F:cysteine-type endopeptidase inhibitor activity involved in apoptotic process"/>
    <property type="evidence" value="ECO:0007669"/>
    <property type="project" value="TreeGrafter"/>
</dbReference>
<gene>
    <name evidence="2" type="ORF">GPM918_LOCUS28065</name>
    <name evidence="3" type="ORF">SRO942_LOCUS28514</name>
</gene>
<evidence type="ECO:0000313" key="4">
    <source>
        <dbReference type="Proteomes" id="UP000663829"/>
    </source>
</evidence>
<dbReference type="SUPFAM" id="SSF57924">
    <property type="entry name" value="Inhibitor of apoptosis (IAP) repeat"/>
    <property type="match status" value="3"/>
</dbReference>
<dbReference type="GO" id="GO:0051726">
    <property type="term" value="P:regulation of cell cycle"/>
    <property type="evidence" value="ECO:0007669"/>
    <property type="project" value="TreeGrafter"/>
</dbReference>
<dbReference type="SMART" id="SM00238">
    <property type="entry name" value="BIR"/>
    <property type="match status" value="2"/>
</dbReference>
<feature type="non-terminal residue" evidence="2">
    <location>
        <position position="1"/>
    </location>
</feature>
<dbReference type="OrthoDB" id="5855668at2759"/>
<dbReference type="Gene3D" id="1.10.1170.10">
    <property type="entry name" value="Inhibitor Of Apoptosis Protein (2mihbC-IAP-1), Chain A"/>
    <property type="match status" value="3"/>
</dbReference>
<dbReference type="Proteomes" id="UP000663829">
    <property type="component" value="Unassembled WGS sequence"/>
</dbReference>
<dbReference type="GO" id="GO:0061630">
    <property type="term" value="F:ubiquitin protein ligase activity"/>
    <property type="evidence" value="ECO:0007669"/>
    <property type="project" value="TreeGrafter"/>
</dbReference>
<feature type="region of interest" description="Disordered" evidence="1">
    <location>
        <begin position="73"/>
        <end position="99"/>
    </location>
</feature>
<evidence type="ECO:0000313" key="2">
    <source>
        <dbReference type="EMBL" id="CAF1291590.1"/>
    </source>
</evidence>
<organism evidence="2 4">
    <name type="scientific">Didymodactylos carnosus</name>
    <dbReference type="NCBI Taxonomy" id="1234261"/>
    <lineage>
        <taxon>Eukaryota</taxon>
        <taxon>Metazoa</taxon>
        <taxon>Spiralia</taxon>
        <taxon>Gnathifera</taxon>
        <taxon>Rotifera</taxon>
        <taxon>Eurotatoria</taxon>
        <taxon>Bdelloidea</taxon>
        <taxon>Philodinida</taxon>
        <taxon>Philodinidae</taxon>
        <taxon>Didymodactylos</taxon>
    </lineage>
</organism>
<evidence type="ECO:0000313" key="3">
    <source>
        <dbReference type="EMBL" id="CAF4098119.1"/>
    </source>
</evidence>
<comment type="caution">
    <text evidence="2">The sequence shown here is derived from an EMBL/GenBank/DDBJ whole genome shotgun (WGS) entry which is preliminary data.</text>
</comment>
<dbReference type="InterPro" id="IPR050784">
    <property type="entry name" value="IAP"/>
</dbReference>
<dbReference type="PROSITE" id="PS50143">
    <property type="entry name" value="BIR_REPEAT_2"/>
    <property type="match status" value="3"/>
</dbReference>
<proteinExistence type="predicted"/>
<dbReference type="AlphaFoldDB" id="A0A815CTG3"/>
<dbReference type="Proteomes" id="UP000681722">
    <property type="component" value="Unassembled WGS sequence"/>
</dbReference>
<dbReference type="Pfam" id="PF00653">
    <property type="entry name" value="BIR"/>
    <property type="match status" value="3"/>
</dbReference>
<dbReference type="GO" id="GO:0005634">
    <property type="term" value="C:nucleus"/>
    <property type="evidence" value="ECO:0007669"/>
    <property type="project" value="TreeGrafter"/>
</dbReference>
<dbReference type="InterPro" id="IPR001370">
    <property type="entry name" value="BIR_rpt"/>
</dbReference>
<feature type="region of interest" description="Disordered" evidence="1">
    <location>
        <begin position="461"/>
        <end position="484"/>
    </location>
</feature>
<dbReference type="CDD" id="cd00022">
    <property type="entry name" value="BIR"/>
    <property type="match status" value="2"/>
</dbReference>
<dbReference type="PANTHER" id="PTHR10044:SF139">
    <property type="entry name" value="DEATH-ASSOCIATED INHIBITOR OF APOPTOSIS 2"/>
    <property type="match status" value="1"/>
</dbReference>
<dbReference type="EMBL" id="CAJNOQ010012083">
    <property type="protein sequence ID" value="CAF1291590.1"/>
    <property type="molecule type" value="Genomic_DNA"/>
</dbReference>
<feature type="region of interest" description="Disordered" evidence="1">
    <location>
        <begin position="175"/>
        <end position="196"/>
    </location>
</feature>
<keyword evidence="4" id="KW-1185">Reference proteome</keyword>
<accession>A0A815CTG3</accession>
<dbReference type="GO" id="GO:0043066">
    <property type="term" value="P:negative regulation of apoptotic process"/>
    <property type="evidence" value="ECO:0007669"/>
    <property type="project" value="TreeGrafter"/>
</dbReference>
<sequence length="512" mass="58660">MPDWSHNSTSSFNHHGKKITIRNDKYTLVINESDNVVLGHFDFMEIKSFLDNDLEADSRNKLDGLDRLAELTEEQDVSESANEDAHKASQYGTARQRSKRMLIQRSKEIVEPAQTPKQQKQTQLLSRTGLTYIEDTDRLRCDQCQIEISNLTSDMNPFDDHARQSPTCPLVHKVTSKQQQHEIVESSSRSSTEMDSQKLQKIETSTCIGDTKQKQQTEGEQKQCSKFSQDLFETDAMRQGRERTFSHWLHNLHSKRQMIEAGFFSCNVGDRVICIYCNIMCQQWTMDTDDPSEIHKTLSPNCFYVKLMLSKNAFTNNIHILNEVRQQTSPLLTTVNSIHANNSSKICSHEIVLTAAFNVTYAEMPKRYASFTSWPQEPLPSVDDLVKAGFFYSGNKTIVICFYCNGSLQNWGQKDNPMIEHARWFPQCTYARQLCGDELYRKIQESKRVARERTEANQTNTFFLSDISENSNNTTSANRDTPDSQQLLITDEAALSRLVAARLDLPISQDLL</sequence>
<name>A0A815CTG3_9BILA</name>
<dbReference type="EMBL" id="CAJOBC010033034">
    <property type="protein sequence ID" value="CAF4098119.1"/>
    <property type="molecule type" value="Genomic_DNA"/>
</dbReference>
<reference evidence="2" key="1">
    <citation type="submission" date="2021-02" db="EMBL/GenBank/DDBJ databases">
        <authorList>
            <person name="Nowell W R."/>
        </authorList>
    </citation>
    <scope>NUCLEOTIDE SEQUENCE</scope>
</reference>
<feature type="non-terminal residue" evidence="2">
    <location>
        <position position="512"/>
    </location>
</feature>
<evidence type="ECO:0000256" key="1">
    <source>
        <dbReference type="SAM" id="MobiDB-lite"/>
    </source>
</evidence>
<dbReference type="PANTHER" id="PTHR10044">
    <property type="entry name" value="INHIBITOR OF APOPTOSIS"/>
    <property type="match status" value="1"/>
</dbReference>
<dbReference type="GO" id="GO:0005737">
    <property type="term" value="C:cytoplasm"/>
    <property type="evidence" value="ECO:0007669"/>
    <property type="project" value="TreeGrafter"/>
</dbReference>